<comment type="catalytic activity">
    <reaction evidence="10">
        <text>an acyl-CoA + a 1,2-diacyl-sn-glycerol = a triacyl-sn-glycerol + CoA</text>
        <dbReference type="Rhea" id="RHEA:10868"/>
        <dbReference type="ChEBI" id="CHEBI:17815"/>
        <dbReference type="ChEBI" id="CHEBI:57287"/>
        <dbReference type="ChEBI" id="CHEBI:58342"/>
        <dbReference type="ChEBI" id="CHEBI:64615"/>
        <dbReference type="EC" id="2.3.1.20"/>
    </reaction>
</comment>
<comment type="pathway">
    <text evidence="1">Glycerolipid metabolism; triacylglycerol biosynthesis.</text>
</comment>
<comment type="pathway">
    <text evidence="2">Lipid metabolism.</text>
</comment>
<dbReference type="Proteomes" id="UP001500416">
    <property type="component" value="Unassembled WGS sequence"/>
</dbReference>
<evidence type="ECO:0000256" key="9">
    <source>
        <dbReference type="ARBA" id="ARBA00023315"/>
    </source>
</evidence>
<protein>
    <recommendedName>
        <fullName evidence="4">diacylglycerol O-acyltransferase</fullName>
        <ecNumber evidence="4">2.3.1.20</ecNumber>
    </recommendedName>
</protein>
<evidence type="ECO:0000256" key="7">
    <source>
        <dbReference type="ARBA" id="ARBA00022798"/>
    </source>
</evidence>
<keyword evidence="6" id="KW-0808">Transferase</keyword>
<feature type="domain" description="O-acyltransferase WSD1-like N-terminal" evidence="11">
    <location>
        <begin position="1"/>
        <end position="144"/>
    </location>
</feature>
<gene>
    <name evidence="13" type="ORF">GCM10010492_35150</name>
</gene>
<evidence type="ECO:0000256" key="8">
    <source>
        <dbReference type="ARBA" id="ARBA00023098"/>
    </source>
</evidence>
<dbReference type="Gene3D" id="3.30.559.10">
    <property type="entry name" value="Chloramphenicol acetyltransferase-like domain"/>
    <property type="match status" value="1"/>
</dbReference>
<dbReference type="InterPro" id="IPR045034">
    <property type="entry name" value="O-acyltransferase_WSD1-like"/>
</dbReference>
<keyword evidence="8" id="KW-0443">Lipid metabolism</keyword>
<dbReference type="PANTHER" id="PTHR31650">
    <property type="entry name" value="O-ACYLTRANSFERASE (WSD1-LIKE) FAMILY PROTEIN"/>
    <property type="match status" value="1"/>
</dbReference>
<keyword evidence="5" id="KW-0444">Lipid biosynthesis</keyword>
<evidence type="ECO:0000256" key="2">
    <source>
        <dbReference type="ARBA" id="ARBA00005189"/>
    </source>
</evidence>
<evidence type="ECO:0000259" key="12">
    <source>
        <dbReference type="Pfam" id="PF06974"/>
    </source>
</evidence>
<proteinExistence type="inferred from homology"/>
<evidence type="ECO:0000259" key="11">
    <source>
        <dbReference type="Pfam" id="PF03007"/>
    </source>
</evidence>
<dbReference type="Pfam" id="PF03007">
    <property type="entry name" value="WS_DGAT_cat"/>
    <property type="match status" value="1"/>
</dbReference>
<dbReference type="Pfam" id="PF06974">
    <property type="entry name" value="WS_DGAT_C"/>
    <property type="match status" value="1"/>
</dbReference>
<evidence type="ECO:0000313" key="14">
    <source>
        <dbReference type="Proteomes" id="UP001500416"/>
    </source>
</evidence>
<comment type="caution">
    <text evidence="13">The sequence shown here is derived from an EMBL/GenBank/DDBJ whole genome shotgun (WGS) entry which is preliminary data.</text>
</comment>
<dbReference type="SUPFAM" id="SSF52777">
    <property type="entry name" value="CoA-dependent acyltransferases"/>
    <property type="match status" value="1"/>
</dbReference>
<evidence type="ECO:0000256" key="4">
    <source>
        <dbReference type="ARBA" id="ARBA00013244"/>
    </source>
</evidence>
<evidence type="ECO:0000256" key="5">
    <source>
        <dbReference type="ARBA" id="ARBA00022516"/>
    </source>
</evidence>
<evidence type="ECO:0000256" key="10">
    <source>
        <dbReference type="ARBA" id="ARBA00048109"/>
    </source>
</evidence>
<evidence type="ECO:0000256" key="6">
    <source>
        <dbReference type="ARBA" id="ARBA00022679"/>
    </source>
</evidence>
<evidence type="ECO:0000256" key="3">
    <source>
        <dbReference type="ARBA" id="ARBA00009587"/>
    </source>
</evidence>
<dbReference type="InterPro" id="IPR004255">
    <property type="entry name" value="O-acyltransferase_WSD1_N"/>
</dbReference>
<sequence>MDVAFLCMEDAANPMHLGAVATFVPRTPVHPARIVGLLCERAREVAALRRRVRFSWVPPGGAAWVEDPAFAVEDHVVGHHLRGGDFADVVSRVLARPLDLDRPPWEVHVVTGIGGGRFAVVVKLHHALCDGMKAVGLGLRLMDGMAALDVPVGTTRRGGVVESVKEVARAASIASDVVRGARPPARRSPVVSLSARRRQVVMARLGVDEVHRVRRVYGGTVNDVALALVTGALRRWLLAHGCAEEGSTLRALVPVARRGAGGQGNRISGYLCALPVGEGDPVARLRLVREEMARHKAAGSGRGAGALPLLAERIPPVVHRIAAPLAGRCAPLLFDALVTSVPLPAVALRLDGAELREVYPVAPVAAGHAVGVALSSYRSGLHVCLHTNQPWLAERRWLPQALRGELAALHRRIPAESRG</sequence>
<keyword evidence="9" id="KW-0012">Acyltransferase</keyword>
<comment type="similarity">
    <text evidence="3">Belongs to the long-chain O-acyltransferase family.</text>
</comment>
<keyword evidence="14" id="KW-1185">Reference proteome</keyword>
<feature type="domain" description="O-acyltransferase WSD1 C-terminal" evidence="12">
    <location>
        <begin position="264"/>
        <end position="389"/>
    </location>
</feature>
<organism evidence="13 14">
    <name type="scientific">Saccharothrix mutabilis subsp. mutabilis</name>
    <dbReference type="NCBI Taxonomy" id="66855"/>
    <lineage>
        <taxon>Bacteria</taxon>
        <taxon>Bacillati</taxon>
        <taxon>Actinomycetota</taxon>
        <taxon>Actinomycetes</taxon>
        <taxon>Pseudonocardiales</taxon>
        <taxon>Pseudonocardiaceae</taxon>
        <taxon>Saccharothrix</taxon>
    </lineage>
</organism>
<dbReference type="EC" id="2.3.1.20" evidence="4"/>
<evidence type="ECO:0000256" key="1">
    <source>
        <dbReference type="ARBA" id="ARBA00004771"/>
    </source>
</evidence>
<name>A0ABP3DI10_9PSEU</name>
<dbReference type="InterPro" id="IPR009721">
    <property type="entry name" value="O-acyltransferase_WSD1_C"/>
</dbReference>
<dbReference type="InterPro" id="IPR023213">
    <property type="entry name" value="CAT-like_dom_sf"/>
</dbReference>
<dbReference type="PANTHER" id="PTHR31650:SF1">
    <property type="entry name" value="WAX ESTER SYNTHASE_DIACYLGLYCEROL ACYLTRANSFERASE 4-RELATED"/>
    <property type="match status" value="1"/>
</dbReference>
<evidence type="ECO:0000313" key="13">
    <source>
        <dbReference type="EMBL" id="GAA0233267.1"/>
    </source>
</evidence>
<dbReference type="EMBL" id="BAAABU010000006">
    <property type="protein sequence ID" value="GAA0233267.1"/>
    <property type="molecule type" value="Genomic_DNA"/>
</dbReference>
<keyword evidence="7" id="KW-0319">Glycerol metabolism</keyword>
<accession>A0ABP3DI10</accession>
<reference evidence="14" key="1">
    <citation type="journal article" date="2019" name="Int. J. Syst. Evol. Microbiol.">
        <title>The Global Catalogue of Microorganisms (GCM) 10K type strain sequencing project: providing services to taxonomists for standard genome sequencing and annotation.</title>
        <authorList>
            <consortium name="The Broad Institute Genomics Platform"/>
            <consortium name="The Broad Institute Genome Sequencing Center for Infectious Disease"/>
            <person name="Wu L."/>
            <person name="Ma J."/>
        </authorList>
    </citation>
    <scope>NUCLEOTIDE SEQUENCE [LARGE SCALE GENOMIC DNA]</scope>
    <source>
        <strain evidence="14">JCM 3380</strain>
    </source>
</reference>